<dbReference type="InterPro" id="IPR029021">
    <property type="entry name" value="Prot-tyrosine_phosphatase-like"/>
</dbReference>
<dbReference type="SMART" id="SM00404">
    <property type="entry name" value="PTPc_motif"/>
    <property type="match status" value="1"/>
</dbReference>
<dbReference type="EMBL" id="OB663680">
    <property type="protein sequence ID" value="CAD7231601.1"/>
    <property type="molecule type" value="Genomic_DNA"/>
</dbReference>
<feature type="compositionally biased region" description="Polar residues" evidence="7">
    <location>
        <begin position="800"/>
        <end position="820"/>
    </location>
</feature>
<name>A0A7R8WJD2_9CRUS</name>
<feature type="binding site" evidence="6">
    <location>
        <begin position="454"/>
        <end position="460"/>
    </location>
    <ligand>
        <name>substrate</name>
    </ligand>
</feature>
<dbReference type="CDD" id="cd13223">
    <property type="entry name" value="PH-GRAM_MTM-like"/>
    <property type="match status" value="1"/>
</dbReference>
<keyword evidence="4" id="KW-0443">Lipid metabolism</keyword>
<organism evidence="8">
    <name type="scientific">Cyprideis torosa</name>
    <dbReference type="NCBI Taxonomy" id="163714"/>
    <lineage>
        <taxon>Eukaryota</taxon>
        <taxon>Metazoa</taxon>
        <taxon>Ecdysozoa</taxon>
        <taxon>Arthropoda</taxon>
        <taxon>Crustacea</taxon>
        <taxon>Oligostraca</taxon>
        <taxon>Ostracoda</taxon>
        <taxon>Podocopa</taxon>
        <taxon>Podocopida</taxon>
        <taxon>Cytherocopina</taxon>
        <taxon>Cytheroidea</taxon>
        <taxon>Cytherideidae</taxon>
        <taxon>Cyprideis</taxon>
    </lineage>
</organism>
<dbReference type="InterPro" id="IPR030564">
    <property type="entry name" value="Myotubularin"/>
</dbReference>
<feature type="active site" description="Phosphocysteine intermediate" evidence="5">
    <location>
        <position position="454"/>
    </location>
</feature>
<dbReference type="GO" id="GO:0016020">
    <property type="term" value="C:membrane"/>
    <property type="evidence" value="ECO:0007669"/>
    <property type="project" value="TreeGrafter"/>
</dbReference>
<comment type="subcellular location">
    <subcellularLocation>
        <location evidence="1">Endomembrane system</location>
        <topology evidence="1">Peripheral membrane protein</topology>
    </subcellularLocation>
</comment>
<dbReference type="Pfam" id="PF02893">
    <property type="entry name" value="GRAM"/>
    <property type="match status" value="1"/>
</dbReference>
<dbReference type="PANTHER" id="PTHR10807">
    <property type="entry name" value="MYOTUBULARIN-RELATED"/>
    <property type="match status" value="1"/>
</dbReference>
<reference evidence="8" key="1">
    <citation type="submission" date="2020-11" db="EMBL/GenBank/DDBJ databases">
        <authorList>
            <person name="Tran Van P."/>
        </authorList>
    </citation>
    <scope>NUCLEOTIDE SEQUENCE</scope>
</reference>
<gene>
    <name evidence="8" type="ORF">CTOB1V02_LOCUS9448</name>
</gene>
<evidence type="ECO:0000256" key="1">
    <source>
        <dbReference type="ARBA" id="ARBA00004184"/>
    </source>
</evidence>
<evidence type="ECO:0000256" key="3">
    <source>
        <dbReference type="ARBA" id="ARBA00012903"/>
    </source>
</evidence>
<proteinExistence type="inferred from homology"/>
<evidence type="ECO:0000256" key="5">
    <source>
        <dbReference type="PIRSR" id="PIRSR630564-1"/>
    </source>
</evidence>
<dbReference type="Gene3D" id="2.30.29.30">
    <property type="entry name" value="Pleckstrin-homology domain (PH domain)/Phosphotyrosine-binding domain (PTB)"/>
    <property type="match status" value="1"/>
</dbReference>
<dbReference type="GO" id="GO:0005737">
    <property type="term" value="C:cytoplasm"/>
    <property type="evidence" value="ECO:0007669"/>
    <property type="project" value="TreeGrafter"/>
</dbReference>
<feature type="compositionally biased region" description="Basic and acidic residues" evidence="7">
    <location>
        <begin position="955"/>
        <end position="965"/>
    </location>
</feature>
<dbReference type="Pfam" id="PF06602">
    <property type="entry name" value="Myotub-related"/>
    <property type="match status" value="1"/>
</dbReference>
<dbReference type="PROSITE" id="PS51339">
    <property type="entry name" value="PPASE_MYOTUBULARIN"/>
    <property type="match status" value="1"/>
</dbReference>
<dbReference type="GO" id="GO:0012505">
    <property type="term" value="C:endomembrane system"/>
    <property type="evidence" value="ECO:0007669"/>
    <property type="project" value="UniProtKB-SubCell"/>
</dbReference>
<feature type="compositionally biased region" description="Low complexity" evidence="7">
    <location>
        <begin position="737"/>
        <end position="752"/>
    </location>
</feature>
<evidence type="ECO:0000256" key="2">
    <source>
        <dbReference type="ARBA" id="ARBA00007471"/>
    </source>
</evidence>
<feature type="region of interest" description="Disordered" evidence="7">
    <location>
        <begin position="859"/>
        <end position="880"/>
    </location>
</feature>
<dbReference type="AlphaFoldDB" id="A0A7R8WJD2"/>
<dbReference type="SUPFAM" id="SSF52799">
    <property type="entry name" value="(Phosphotyrosine protein) phosphatases II"/>
    <property type="match status" value="1"/>
</dbReference>
<evidence type="ECO:0000256" key="6">
    <source>
        <dbReference type="PIRSR" id="PIRSR630564-2"/>
    </source>
</evidence>
<feature type="compositionally biased region" description="Low complexity" evidence="7">
    <location>
        <begin position="705"/>
        <end position="722"/>
    </location>
</feature>
<evidence type="ECO:0000256" key="7">
    <source>
        <dbReference type="SAM" id="MobiDB-lite"/>
    </source>
</evidence>
<dbReference type="InterPro" id="IPR004182">
    <property type="entry name" value="GRAM"/>
</dbReference>
<dbReference type="OrthoDB" id="271628at2759"/>
<dbReference type="InterPro" id="IPR011993">
    <property type="entry name" value="PH-like_dom_sf"/>
</dbReference>
<dbReference type="InterPro" id="IPR016130">
    <property type="entry name" value="Tyr_Pase_AS"/>
</dbReference>
<evidence type="ECO:0000313" key="8">
    <source>
        <dbReference type="EMBL" id="CAD7231601.1"/>
    </source>
</evidence>
<feature type="compositionally biased region" description="Polar residues" evidence="7">
    <location>
        <begin position="753"/>
        <end position="791"/>
    </location>
</feature>
<dbReference type="InterPro" id="IPR010569">
    <property type="entry name" value="Myotubularin-like_Pase_dom"/>
</dbReference>
<evidence type="ECO:0000256" key="4">
    <source>
        <dbReference type="ARBA" id="ARBA00023098"/>
    </source>
</evidence>
<dbReference type="GO" id="GO:0046856">
    <property type="term" value="P:phosphatidylinositol dephosphorylation"/>
    <property type="evidence" value="ECO:0007669"/>
    <property type="project" value="TreeGrafter"/>
</dbReference>
<feature type="region of interest" description="Disordered" evidence="7">
    <location>
        <begin position="695"/>
        <end position="843"/>
    </location>
</feature>
<sequence>MYNPDLDSTSTVQFGIKGARGVLRTPAPVVDSLRSKDVVGISFAKTDPESSFSRMNNPERGIVKSKESLFKSDEDSSYEDSDDDLFLLPGEEYRGSPLHDVFYLCPYDGPIRGTLRVTNFQLFFRSRGKPVFRLEVPLGVISRVGKMGGARSSSSREFSYGIEVSCKNLRVLRFAHEQENRSRRTVMDILQQGAFPVTHELRFFAFDHFEASGPEFYGDNGWAVYSAMAEYERMGIPSNEWRLTTVNATYQVSDSYPSVWAVPNLHSVTDEFLRQVAAFRSRGRIPVLSWLHPKTKASITRSSQPLVGVFASRSVADQKYVECLKTVNCASHKGYPVLSGASAPSESKKFFILDARPSVNAIANKARGGGYEPVSEENYSFAELEFLGIQNIHVVRESLRKLQDVCFPGNEDGSDWLGAISSSGWLEHIKSILRGAVRVVELVETEGVSCLIHCADGWDRTAQLTSLAMLMMDPYYRTFKGFEVLVEKEWLSFGHKFGQRLGHGEDKPGDSDRSPIFVQFMDCVWQLTRQFPHVFEFNSDFLIVILDHMYSCLFGTFLYNNEMEREREGVKTKTHSLWSFLNRDLQPYRNPLFGVFDQDLTIVPQTVLWHIKVWKPYYCRWNPRTKLRDPMEERNVELLRIRDELLLRVLQSNPALLQSNPGESPQLCEMLRQLRTQREAGESQLMLPIQRRLRQRMPKPSPPESQQLMVSQQLMASQQSSQRKQRSPPGGDERVHQQSPPSSQQFRQRSPQGYQQASPQRNQQFLPSERTAQQSQLTSKPSPRGTQQLRPANQERRQELVQSESTASQRFPQRHQQFVDSEQVPLPPQLPPRNQQDRKHQQLLQWKEQQRQRNEQLLRSEPHGPEFVQPRDQQAAWPTEPRTLRRYQTDPTIQQFQQQPPPQRIQQLPAPHRPQHVPLLTQSPQRHLNQQLSQKELLGQQSPQKQPSQHRRRHEHDARRPRPTIERAGPVRVAPAVPSGVRAPAADSPHPPWTFDYHQDVSHRRIIGGATSDQDSHHLRL</sequence>
<accession>A0A7R8WJD2</accession>
<dbReference type="PROSITE" id="PS00383">
    <property type="entry name" value="TYR_PHOSPHATASE_1"/>
    <property type="match status" value="1"/>
</dbReference>
<dbReference type="SUPFAM" id="SSF50729">
    <property type="entry name" value="PH domain-like"/>
    <property type="match status" value="1"/>
</dbReference>
<dbReference type="InterPro" id="IPR003595">
    <property type="entry name" value="Tyr_Pase_cat"/>
</dbReference>
<dbReference type="GO" id="GO:0052629">
    <property type="term" value="F:phosphatidylinositol-3,5-bisphosphate 3-phosphatase activity"/>
    <property type="evidence" value="ECO:0007669"/>
    <property type="project" value="UniProtKB-EC"/>
</dbReference>
<protein>
    <recommendedName>
        <fullName evidence="3">phosphatidylinositol-3,5-bisphosphate 3-phosphatase</fullName>
        <ecNumber evidence="3">3.1.3.95</ecNumber>
    </recommendedName>
</protein>
<dbReference type="GO" id="GO:0004438">
    <property type="term" value="F:phosphatidylinositol-3-phosphate phosphatase activity"/>
    <property type="evidence" value="ECO:0007669"/>
    <property type="project" value="TreeGrafter"/>
</dbReference>
<feature type="binding site" evidence="6">
    <location>
        <begin position="391"/>
        <end position="392"/>
    </location>
    <ligand>
        <name>substrate</name>
    </ligand>
</feature>
<feature type="region of interest" description="Disordered" evidence="7">
    <location>
        <begin position="937"/>
        <end position="995"/>
    </location>
</feature>
<feature type="compositionally biased region" description="Polar residues" evidence="7">
    <location>
        <begin position="937"/>
        <end position="947"/>
    </location>
</feature>
<dbReference type="EC" id="3.1.3.95" evidence="3"/>
<comment type="similarity">
    <text evidence="2">Belongs to the protein-tyrosine phosphatase family. Non-receptor class myotubularin subfamily.</text>
</comment>
<dbReference type="PANTHER" id="PTHR10807:SF128">
    <property type="entry name" value="PHOSPHATIDYLINOSITOL-3,5-BISPHOSPHATE 3-PHOSPHATASE"/>
    <property type="match status" value="1"/>
</dbReference>